<evidence type="ECO:0000313" key="1">
    <source>
        <dbReference type="EMBL" id="CUX16800.1"/>
    </source>
</evidence>
<gene>
    <name evidence="1" type="ORF">AGR3A_Cc20197</name>
</gene>
<organism evidence="1 2">
    <name type="scientific">Agrobacterium tomkonis CFBP 6623</name>
    <dbReference type="NCBI Taxonomy" id="1183432"/>
    <lineage>
        <taxon>Bacteria</taxon>
        <taxon>Pseudomonadati</taxon>
        <taxon>Pseudomonadota</taxon>
        <taxon>Alphaproteobacteria</taxon>
        <taxon>Hyphomicrobiales</taxon>
        <taxon>Rhizobiaceae</taxon>
        <taxon>Rhizobium/Agrobacterium group</taxon>
        <taxon>Agrobacterium</taxon>
        <taxon>Agrobacterium tumefaciens complex</taxon>
    </lineage>
</organism>
<protein>
    <submittedName>
        <fullName evidence="1">Uncharacterized protein</fullName>
    </submittedName>
</protein>
<keyword evidence="2" id="KW-1185">Reference proteome</keyword>
<proteinExistence type="predicted"/>
<dbReference type="EMBL" id="FBWK01000012">
    <property type="protein sequence ID" value="CUX16800.1"/>
    <property type="molecule type" value="Genomic_DNA"/>
</dbReference>
<dbReference type="STRING" id="1183432.AGR3A_Cc20197"/>
<sequence length="116" mass="12993">MTSLPSLKGISRMMPVTRGRISAVWNALARPGRTVVKGYSLVFITMMLTGDGGRSAPWPAVWLLSPPSLHPARTAVTHREANRGKIRRLIVLPCVSIAFNYKRNVARRMRVREEQV</sequence>
<evidence type="ECO:0000313" key="2">
    <source>
        <dbReference type="Proteomes" id="UP000191988"/>
    </source>
</evidence>
<dbReference type="Proteomes" id="UP000191988">
    <property type="component" value="Unassembled WGS sequence"/>
</dbReference>
<name>A0A1S7P7E3_9HYPH</name>
<dbReference type="AlphaFoldDB" id="A0A1S7P7E3"/>
<reference evidence="2" key="1">
    <citation type="submission" date="2016-01" db="EMBL/GenBank/DDBJ databases">
        <authorList>
            <person name="Regsiter A."/>
            <person name="william w."/>
        </authorList>
    </citation>
    <scope>NUCLEOTIDE SEQUENCE [LARGE SCALE GENOMIC DNA]</scope>
    <source>
        <strain evidence="2">CFBP 6623</strain>
    </source>
</reference>
<accession>A0A1S7P7E3</accession>